<reference evidence="2" key="1">
    <citation type="submission" date="2016-10" db="EMBL/GenBank/DDBJ databases">
        <authorList>
            <person name="Varghese N."/>
            <person name="Submissions S."/>
        </authorList>
    </citation>
    <scope>NUCLEOTIDE SEQUENCE [LARGE SCALE GENOMIC DNA]</scope>
    <source>
        <strain evidence="2">JCM 18195</strain>
    </source>
</reference>
<gene>
    <name evidence="1" type="ORF">SAMN05216229_102118</name>
</gene>
<accession>A0A1I5PZP3</accession>
<protein>
    <submittedName>
        <fullName evidence="1">Uncharacterized protein</fullName>
    </submittedName>
</protein>
<evidence type="ECO:0000313" key="2">
    <source>
        <dbReference type="Proteomes" id="UP000243084"/>
    </source>
</evidence>
<dbReference type="OrthoDB" id="227202at2"/>
<dbReference type="Proteomes" id="UP000243084">
    <property type="component" value="Unassembled WGS sequence"/>
</dbReference>
<organism evidence="1 2">
    <name type="scientific">Geopseudomonas sagittaria</name>
    <dbReference type="NCBI Taxonomy" id="1135990"/>
    <lineage>
        <taxon>Bacteria</taxon>
        <taxon>Pseudomonadati</taxon>
        <taxon>Pseudomonadota</taxon>
        <taxon>Gammaproteobacteria</taxon>
        <taxon>Pseudomonadales</taxon>
        <taxon>Pseudomonadaceae</taxon>
        <taxon>Geopseudomonas</taxon>
    </lineage>
</organism>
<dbReference type="RefSeq" id="WP_092428124.1">
    <property type="nucleotide sequence ID" value="NZ_FOXM01000002.1"/>
</dbReference>
<proteinExistence type="predicted"/>
<dbReference type="AlphaFoldDB" id="A0A1I5PZP3"/>
<sequence length="133" mass="15361">MQVVKYIGRKPFVDRLYGSGLPFETDQVRSVPIELARRFLRHPEFAPEEMPAQVEQTQGDDTAVLLDESAREQAQQHEQLNALQELRDQVSYMDKDALEQFAKTKYRHDIDKRRSVASLREQVTGLIDQFGAV</sequence>
<dbReference type="EMBL" id="FOXM01000002">
    <property type="protein sequence ID" value="SFP39442.1"/>
    <property type="molecule type" value="Genomic_DNA"/>
</dbReference>
<evidence type="ECO:0000313" key="1">
    <source>
        <dbReference type="EMBL" id="SFP39442.1"/>
    </source>
</evidence>
<name>A0A1I5PZP3_9GAMM</name>
<keyword evidence="2" id="KW-1185">Reference proteome</keyword>